<protein>
    <recommendedName>
        <fullName evidence="3">VOC domain-containing protein</fullName>
    </recommendedName>
</protein>
<evidence type="ECO:0000313" key="1">
    <source>
        <dbReference type="EMBL" id="KAK9086871.1"/>
    </source>
</evidence>
<keyword evidence="2" id="KW-1185">Reference proteome</keyword>
<dbReference type="InterPro" id="IPR029068">
    <property type="entry name" value="Glyas_Bleomycin-R_OHBP_Dase"/>
</dbReference>
<reference evidence="1 2" key="1">
    <citation type="submission" date="2024-01" db="EMBL/GenBank/DDBJ databases">
        <title>Genome assemblies of Stephania.</title>
        <authorList>
            <person name="Yang L."/>
        </authorList>
    </citation>
    <scope>NUCLEOTIDE SEQUENCE [LARGE SCALE GENOMIC DNA]</scope>
    <source>
        <strain evidence="1">YNDBR</strain>
        <tissue evidence="1">Leaf</tissue>
    </source>
</reference>
<dbReference type="EMBL" id="JBBNAF010000013">
    <property type="protein sequence ID" value="KAK9086871.1"/>
    <property type="molecule type" value="Genomic_DNA"/>
</dbReference>
<gene>
    <name evidence="1" type="ORF">Syun_029265</name>
</gene>
<dbReference type="Gene3D" id="1.25.40.10">
    <property type="entry name" value="Tetratricopeptide repeat domain"/>
    <property type="match status" value="1"/>
</dbReference>
<evidence type="ECO:0008006" key="3">
    <source>
        <dbReference type="Google" id="ProtNLM"/>
    </source>
</evidence>
<sequence length="191" mass="21479">MEAEMRRSLLAGDVDSLVMWGSLIGPRWLSSLTRRRCGPTDGCWDDVRKVFDEMSDGNVVTWNAYISNSVFEGRMYDAFCAFVEFRGAGEEGNSITYCVVLSGEAGSWGFDSKLPYEPELTREVGSGEEIGSHVLFAVENYDDFVDTLKEKGIGFLNFSIGERRQGFFSHPDEYKIEGNEWLKDIPAPLIL</sequence>
<evidence type="ECO:0000313" key="2">
    <source>
        <dbReference type="Proteomes" id="UP001420932"/>
    </source>
</evidence>
<comment type="caution">
    <text evidence="1">The sequence shown here is derived from an EMBL/GenBank/DDBJ whole genome shotgun (WGS) entry which is preliminary data.</text>
</comment>
<name>A0AAP0E5B1_9MAGN</name>
<proteinExistence type="predicted"/>
<dbReference type="Proteomes" id="UP001420932">
    <property type="component" value="Unassembled WGS sequence"/>
</dbReference>
<dbReference type="InterPro" id="IPR011990">
    <property type="entry name" value="TPR-like_helical_dom_sf"/>
</dbReference>
<organism evidence="1 2">
    <name type="scientific">Stephania yunnanensis</name>
    <dbReference type="NCBI Taxonomy" id="152371"/>
    <lineage>
        <taxon>Eukaryota</taxon>
        <taxon>Viridiplantae</taxon>
        <taxon>Streptophyta</taxon>
        <taxon>Embryophyta</taxon>
        <taxon>Tracheophyta</taxon>
        <taxon>Spermatophyta</taxon>
        <taxon>Magnoliopsida</taxon>
        <taxon>Ranunculales</taxon>
        <taxon>Menispermaceae</taxon>
        <taxon>Menispermoideae</taxon>
        <taxon>Cissampelideae</taxon>
        <taxon>Stephania</taxon>
    </lineage>
</organism>
<dbReference type="SUPFAM" id="SSF54593">
    <property type="entry name" value="Glyoxalase/Bleomycin resistance protein/Dihydroxybiphenyl dioxygenase"/>
    <property type="match status" value="1"/>
</dbReference>
<accession>A0AAP0E5B1</accession>
<dbReference type="AlphaFoldDB" id="A0AAP0E5B1"/>